<dbReference type="EMBL" id="KE525310">
    <property type="protein sequence ID" value="KFB45923.1"/>
    <property type="molecule type" value="Genomic_DNA"/>
</dbReference>
<reference evidence="2" key="2">
    <citation type="submission" date="2020-05" db="UniProtKB">
        <authorList>
            <consortium name="EnsemblMetazoa"/>
        </authorList>
    </citation>
    <scope>IDENTIFICATION</scope>
</reference>
<dbReference type="Proteomes" id="UP000030765">
    <property type="component" value="Unassembled WGS sequence"/>
</dbReference>
<name>A0A084W6S9_ANOSI</name>
<proteinExistence type="predicted"/>
<accession>A0A084W6S9</accession>
<reference evidence="1 3" key="1">
    <citation type="journal article" date="2014" name="BMC Genomics">
        <title>Genome sequence of Anopheles sinensis provides insight into genetics basis of mosquito competence for malaria parasites.</title>
        <authorList>
            <person name="Zhou D."/>
            <person name="Zhang D."/>
            <person name="Ding G."/>
            <person name="Shi L."/>
            <person name="Hou Q."/>
            <person name="Ye Y."/>
            <person name="Xu Y."/>
            <person name="Zhou H."/>
            <person name="Xiong C."/>
            <person name="Li S."/>
            <person name="Yu J."/>
            <person name="Hong S."/>
            <person name="Yu X."/>
            <person name="Zou P."/>
            <person name="Chen C."/>
            <person name="Chang X."/>
            <person name="Wang W."/>
            <person name="Lv Y."/>
            <person name="Sun Y."/>
            <person name="Ma L."/>
            <person name="Shen B."/>
            <person name="Zhu C."/>
        </authorList>
    </citation>
    <scope>NUCLEOTIDE SEQUENCE [LARGE SCALE GENOMIC DNA]</scope>
</reference>
<evidence type="ECO:0000313" key="3">
    <source>
        <dbReference type="Proteomes" id="UP000030765"/>
    </source>
</evidence>
<evidence type="ECO:0000313" key="1">
    <source>
        <dbReference type="EMBL" id="KFB45923.1"/>
    </source>
</evidence>
<dbReference type="EMBL" id="ATLV01020938">
    <property type="status" value="NOT_ANNOTATED_CDS"/>
    <property type="molecule type" value="Genomic_DNA"/>
</dbReference>
<dbReference type="EnsemblMetazoa" id="ASIC013886-RA">
    <property type="protein sequence ID" value="ASIC013886-PA"/>
    <property type="gene ID" value="ASIC013886"/>
</dbReference>
<sequence>MVMKHYVRTPWSCCPAADELRRVWRWRGGGIGQPSNGCRRSIHYRGYYSRLEVGCWFKDTVSWLPDGVWPYPEANDIALRRHRFVLQMQ</sequence>
<dbReference type="AlphaFoldDB" id="A0A084W6S9"/>
<dbReference type="VEuPathDB" id="VectorBase:ASIC013886"/>
<gene>
    <name evidence="1" type="ORF">ZHAS_00013886</name>
</gene>
<organism evidence="1">
    <name type="scientific">Anopheles sinensis</name>
    <name type="common">Mosquito</name>
    <dbReference type="NCBI Taxonomy" id="74873"/>
    <lineage>
        <taxon>Eukaryota</taxon>
        <taxon>Metazoa</taxon>
        <taxon>Ecdysozoa</taxon>
        <taxon>Arthropoda</taxon>
        <taxon>Hexapoda</taxon>
        <taxon>Insecta</taxon>
        <taxon>Pterygota</taxon>
        <taxon>Neoptera</taxon>
        <taxon>Endopterygota</taxon>
        <taxon>Diptera</taxon>
        <taxon>Nematocera</taxon>
        <taxon>Culicoidea</taxon>
        <taxon>Culicidae</taxon>
        <taxon>Anophelinae</taxon>
        <taxon>Anopheles</taxon>
    </lineage>
</organism>
<evidence type="ECO:0000313" key="2">
    <source>
        <dbReference type="EnsemblMetazoa" id="ASIC013886-PA"/>
    </source>
</evidence>
<protein>
    <submittedName>
        <fullName evidence="1 2">Phage minor structural protein region</fullName>
    </submittedName>
</protein>
<keyword evidence="3" id="KW-1185">Reference proteome</keyword>